<gene>
    <name evidence="8" type="primary">intA_1</name>
    <name evidence="8" type="ORF">NCTC8529_02033</name>
</gene>
<dbReference type="GO" id="GO:0003677">
    <property type="term" value="F:DNA binding"/>
    <property type="evidence" value="ECO:0007669"/>
    <property type="project" value="UniProtKB-UniRule"/>
</dbReference>
<dbReference type="Pfam" id="PF22022">
    <property type="entry name" value="Phage_int_M"/>
    <property type="match status" value="1"/>
</dbReference>
<evidence type="ECO:0000256" key="2">
    <source>
        <dbReference type="ARBA" id="ARBA00022908"/>
    </source>
</evidence>
<dbReference type="InterPro" id="IPR038488">
    <property type="entry name" value="Integrase_DNA-bd_sf"/>
</dbReference>
<dbReference type="InterPro" id="IPR044068">
    <property type="entry name" value="CB"/>
</dbReference>
<evidence type="ECO:0000256" key="4">
    <source>
        <dbReference type="ARBA" id="ARBA00023172"/>
    </source>
</evidence>
<dbReference type="RefSeq" id="WP_039196473.1">
    <property type="nucleotide sequence ID" value="NZ_LR134310.1"/>
</dbReference>
<dbReference type="Pfam" id="PF13356">
    <property type="entry name" value="Arm-DNA-bind_3"/>
    <property type="match status" value="1"/>
</dbReference>
<evidence type="ECO:0000259" key="7">
    <source>
        <dbReference type="PROSITE" id="PS51900"/>
    </source>
</evidence>
<comment type="similarity">
    <text evidence="1">Belongs to the 'phage' integrase family.</text>
</comment>
<evidence type="ECO:0000313" key="8">
    <source>
        <dbReference type="EMBL" id="VEE92808.1"/>
    </source>
</evidence>
<sequence length="405" mass="46683">MARLTKPLTNTEIERAKAKEKEYTLSDGGGLYLLIKPNGAKLWRFNYYKPIIKKRALISFGRYPDISLQQARKQRDECLSLLAVNADPLEHRQQVEREEQAKRENTLLKMVELWHNKRLDDVKHRDIQAETLRKNKLILDRHILPALGHLAITEISPRIVIDALEPAKERGLGDTLKRAIRLLNEVLNFAVNADLIEFNKCLKVSEHFSTPKAVNNPTIPPKELPAFLEALRDGNLSLQTKLLIKWQLLTITRPKEASEALWSEIDWEAKTWTLPAEKMKMKRSHVIPLSNQSLRILEKMRKITGNSPFIFQSEIKPKQPMNSQTANRAIKLLGYEGRLTAHGLRSIASTYLNEQLVNYDVVEACLAHVIKDQTRKAYNRSDYLDQRVEVMQQWADYVEKCSIGI</sequence>
<dbReference type="InterPro" id="IPR011010">
    <property type="entry name" value="DNA_brk_join_enz"/>
</dbReference>
<keyword evidence="2" id="KW-0229">DNA integration</keyword>
<evidence type="ECO:0000256" key="1">
    <source>
        <dbReference type="ARBA" id="ARBA00008857"/>
    </source>
</evidence>
<dbReference type="CDD" id="cd00801">
    <property type="entry name" value="INT_P4_C"/>
    <property type="match status" value="1"/>
</dbReference>
<dbReference type="InterPro" id="IPR053876">
    <property type="entry name" value="Phage_int_M"/>
</dbReference>
<feature type="domain" description="Tyr recombinase" evidence="6">
    <location>
        <begin position="214"/>
        <end position="391"/>
    </location>
</feature>
<protein>
    <submittedName>
        <fullName evidence="8">Integrase</fullName>
    </submittedName>
</protein>
<dbReference type="Gene3D" id="1.10.443.10">
    <property type="entry name" value="Intergrase catalytic core"/>
    <property type="match status" value="1"/>
</dbReference>
<dbReference type="InterPro" id="IPR050808">
    <property type="entry name" value="Phage_Integrase"/>
</dbReference>
<reference evidence="8 9" key="1">
    <citation type="submission" date="2018-12" db="EMBL/GenBank/DDBJ databases">
        <authorList>
            <consortium name="Pathogen Informatics"/>
        </authorList>
    </citation>
    <scope>NUCLEOTIDE SEQUENCE [LARGE SCALE GENOMIC DNA]</scope>
    <source>
        <strain evidence="8 9">NCTC8529</strain>
    </source>
</reference>
<dbReference type="InterPro" id="IPR013762">
    <property type="entry name" value="Integrase-like_cat_sf"/>
</dbReference>
<evidence type="ECO:0000256" key="3">
    <source>
        <dbReference type="ARBA" id="ARBA00023125"/>
    </source>
</evidence>
<dbReference type="SUPFAM" id="SSF56349">
    <property type="entry name" value="DNA breaking-rejoining enzymes"/>
    <property type="match status" value="1"/>
</dbReference>
<evidence type="ECO:0000313" key="9">
    <source>
        <dbReference type="Proteomes" id="UP000268529"/>
    </source>
</evidence>
<dbReference type="Gene3D" id="1.10.150.130">
    <property type="match status" value="1"/>
</dbReference>
<dbReference type="AlphaFoldDB" id="A0AAX3FM04"/>
<dbReference type="GeneID" id="92744638"/>
<feature type="domain" description="Core-binding (CB)" evidence="7">
    <location>
        <begin position="105"/>
        <end position="191"/>
    </location>
</feature>
<dbReference type="GO" id="GO:0006310">
    <property type="term" value="P:DNA recombination"/>
    <property type="evidence" value="ECO:0007669"/>
    <property type="project" value="UniProtKB-KW"/>
</dbReference>
<dbReference type="InterPro" id="IPR002104">
    <property type="entry name" value="Integrase_catalytic"/>
</dbReference>
<dbReference type="Gene3D" id="3.30.160.390">
    <property type="entry name" value="Integrase, DNA-binding domain"/>
    <property type="match status" value="1"/>
</dbReference>
<keyword evidence="3 5" id="KW-0238">DNA-binding</keyword>
<evidence type="ECO:0000259" key="6">
    <source>
        <dbReference type="PROSITE" id="PS51898"/>
    </source>
</evidence>
<dbReference type="PROSITE" id="PS51898">
    <property type="entry name" value="TYR_RECOMBINASE"/>
    <property type="match status" value="1"/>
</dbReference>
<proteinExistence type="inferred from homology"/>
<dbReference type="PANTHER" id="PTHR30629">
    <property type="entry name" value="PROPHAGE INTEGRASE"/>
    <property type="match status" value="1"/>
</dbReference>
<accession>A0AAX3FM04</accession>
<keyword evidence="4" id="KW-0233">DNA recombination</keyword>
<dbReference type="PROSITE" id="PS51900">
    <property type="entry name" value="CB"/>
    <property type="match status" value="1"/>
</dbReference>
<dbReference type="InterPro" id="IPR010998">
    <property type="entry name" value="Integrase_recombinase_N"/>
</dbReference>
<dbReference type="InterPro" id="IPR025166">
    <property type="entry name" value="Integrase_DNA_bind_dom"/>
</dbReference>
<organism evidence="8 9">
    <name type="scientific">Actinobacillus equuli</name>
    <dbReference type="NCBI Taxonomy" id="718"/>
    <lineage>
        <taxon>Bacteria</taxon>
        <taxon>Pseudomonadati</taxon>
        <taxon>Pseudomonadota</taxon>
        <taxon>Gammaproteobacteria</taxon>
        <taxon>Pasteurellales</taxon>
        <taxon>Pasteurellaceae</taxon>
        <taxon>Actinobacillus</taxon>
    </lineage>
</organism>
<dbReference type="EMBL" id="LR134310">
    <property type="protein sequence ID" value="VEE92808.1"/>
    <property type="molecule type" value="Genomic_DNA"/>
</dbReference>
<dbReference type="GO" id="GO:0015074">
    <property type="term" value="P:DNA integration"/>
    <property type="evidence" value="ECO:0007669"/>
    <property type="project" value="UniProtKB-KW"/>
</dbReference>
<evidence type="ECO:0000256" key="5">
    <source>
        <dbReference type="PROSITE-ProRule" id="PRU01248"/>
    </source>
</evidence>
<name>A0AAX3FM04_ACTEU</name>
<dbReference type="PANTHER" id="PTHR30629:SF6">
    <property type="entry name" value="PROPHAGE INTEGRASE INTA-RELATED"/>
    <property type="match status" value="1"/>
</dbReference>
<dbReference type="Pfam" id="PF00589">
    <property type="entry name" value="Phage_integrase"/>
    <property type="match status" value="1"/>
</dbReference>
<dbReference type="Proteomes" id="UP000268529">
    <property type="component" value="Chromosome"/>
</dbReference>